<dbReference type="InterPro" id="IPR036388">
    <property type="entry name" value="WH-like_DNA-bd_sf"/>
</dbReference>
<evidence type="ECO:0000256" key="2">
    <source>
        <dbReference type="ARBA" id="ARBA00009695"/>
    </source>
</evidence>
<proteinExistence type="inferred from homology"/>
<dbReference type="GO" id="GO:0006282">
    <property type="term" value="P:regulation of DNA repair"/>
    <property type="evidence" value="ECO:0007669"/>
    <property type="project" value="UniProtKB-UniRule"/>
</dbReference>
<comment type="similarity">
    <text evidence="2 5">Belongs to the RecX family.</text>
</comment>
<protein>
    <recommendedName>
        <fullName evidence="3 5">Regulatory protein RecX</fullName>
    </recommendedName>
</protein>
<dbReference type="InterPro" id="IPR003783">
    <property type="entry name" value="Regulatory_RecX"/>
</dbReference>
<name>A0A166YCF0_9GAMM</name>
<dbReference type="Pfam" id="PF21981">
    <property type="entry name" value="RecX_HTH3"/>
    <property type="match status" value="1"/>
</dbReference>
<dbReference type="AlphaFoldDB" id="A0A166YCF0"/>
<sequence>MENKEKQKLKNYAIWLLSRQEYSRKMLGDKLLLKGASAEYADELIEWLSDLGYVDDARHCESFLNRQLAKGLGEKRILMEAAKKGVERTQLLQLIEEKEVDWYDIAQHTYEKKYGCANEKLDYQEKSKRVRYMMYRGFSYDQIDFAIQAQNDN</sequence>
<evidence type="ECO:0000256" key="5">
    <source>
        <dbReference type="HAMAP-Rule" id="MF_01114"/>
    </source>
</evidence>
<feature type="domain" description="RecX first three-helical" evidence="7">
    <location>
        <begin position="10"/>
        <end position="48"/>
    </location>
</feature>
<evidence type="ECO:0000313" key="8">
    <source>
        <dbReference type="EMBL" id="KZN42122.1"/>
    </source>
</evidence>
<dbReference type="Proteomes" id="UP000076587">
    <property type="component" value="Unassembled WGS sequence"/>
</dbReference>
<feature type="domain" description="RecX third three-helical" evidence="6">
    <location>
        <begin position="100"/>
        <end position="147"/>
    </location>
</feature>
<evidence type="ECO:0000256" key="4">
    <source>
        <dbReference type="ARBA" id="ARBA00022490"/>
    </source>
</evidence>
<evidence type="ECO:0000259" key="6">
    <source>
        <dbReference type="Pfam" id="PF21981"/>
    </source>
</evidence>
<evidence type="ECO:0000313" key="9">
    <source>
        <dbReference type="Proteomes" id="UP000076587"/>
    </source>
</evidence>
<dbReference type="PANTHER" id="PTHR33602:SF1">
    <property type="entry name" value="REGULATORY PROTEIN RECX FAMILY PROTEIN"/>
    <property type="match status" value="1"/>
</dbReference>
<dbReference type="HAMAP" id="MF_01114">
    <property type="entry name" value="RecX"/>
    <property type="match status" value="1"/>
</dbReference>
<dbReference type="Pfam" id="PF21982">
    <property type="entry name" value="RecX_HTH1"/>
    <property type="match status" value="1"/>
</dbReference>
<keyword evidence="4 5" id="KW-0963">Cytoplasm</keyword>
<accession>A0A166YCF0</accession>
<reference evidence="8 9" key="1">
    <citation type="submission" date="2013-07" db="EMBL/GenBank/DDBJ databases">
        <title>Comparative Genomic and Metabolomic Analysis of Twelve Strains of Pseudoalteromonas luteoviolacea.</title>
        <authorList>
            <person name="Vynne N.G."/>
            <person name="Mansson M."/>
            <person name="Gram L."/>
        </authorList>
    </citation>
    <scope>NUCLEOTIDE SEQUENCE [LARGE SCALE GENOMIC DNA]</scope>
    <source>
        <strain evidence="8 9">NCIMB 1942</strain>
    </source>
</reference>
<dbReference type="GO" id="GO:0005737">
    <property type="term" value="C:cytoplasm"/>
    <property type="evidence" value="ECO:0007669"/>
    <property type="project" value="UniProtKB-SubCell"/>
</dbReference>
<evidence type="ECO:0000256" key="3">
    <source>
        <dbReference type="ARBA" id="ARBA00018111"/>
    </source>
</evidence>
<comment type="caution">
    <text evidence="8">The sequence shown here is derived from an EMBL/GenBank/DDBJ whole genome shotgun (WGS) entry which is preliminary data.</text>
</comment>
<gene>
    <name evidence="5" type="primary">recX</name>
    <name evidence="8" type="ORF">N482_19800</name>
</gene>
<dbReference type="InterPro" id="IPR053926">
    <property type="entry name" value="RecX_HTH_1st"/>
</dbReference>
<dbReference type="InterPro" id="IPR053925">
    <property type="entry name" value="RecX_HTH_3rd"/>
</dbReference>
<organism evidence="8 9">
    <name type="scientific">Pseudoalteromonas luteoviolacea NCIMB 1942</name>
    <dbReference type="NCBI Taxonomy" id="1365253"/>
    <lineage>
        <taxon>Bacteria</taxon>
        <taxon>Pseudomonadati</taxon>
        <taxon>Pseudomonadota</taxon>
        <taxon>Gammaproteobacteria</taxon>
        <taxon>Alteromonadales</taxon>
        <taxon>Pseudoalteromonadaceae</taxon>
        <taxon>Pseudoalteromonas</taxon>
    </lineage>
</organism>
<comment type="subcellular location">
    <subcellularLocation>
        <location evidence="1 5">Cytoplasm</location>
    </subcellularLocation>
</comment>
<dbReference type="PATRIC" id="fig|1365253.3.peg.4796"/>
<evidence type="ECO:0000256" key="1">
    <source>
        <dbReference type="ARBA" id="ARBA00004496"/>
    </source>
</evidence>
<dbReference type="EMBL" id="AUXT01000213">
    <property type="protein sequence ID" value="KZN42122.1"/>
    <property type="molecule type" value="Genomic_DNA"/>
</dbReference>
<dbReference type="Gene3D" id="1.10.10.10">
    <property type="entry name" value="Winged helix-like DNA-binding domain superfamily/Winged helix DNA-binding domain"/>
    <property type="match status" value="3"/>
</dbReference>
<dbReference type="PANTHER" id="PTHR33602">
    <property type="entry name" value="REGULATORY PROTEIN RECX FAMILY PROTEIN"/>
    <property type="match status" value="1"/>
</dbReference>
<comment type="function">
    <text evidence="5">Modulates RecA activity.</text>
</comment>
<evidence type="ECO:0000259" key="7">
    <source>
        <dbReference type="Pfam" id="PF21982"/>
    </source>
</evidence>
<dbReference type="OrthoDB" id="7066780at2"/>
<dbReference type="RefSeq" id="WP_063379071.1">
    <property type="nucleotide sequence ID" value="NZ_AUXT01000213.1"/>
</dbReference>